<keyword evidence="1" id="KW-0175">Coiled coil</keyword>
<protein>
    <submittedName>
        <fullName evidence="2">Uncharacterized protein</fullName>
    </submittedName>
</protein>
<sequence length="295" mass="32848">MNIVKLQSEKDLWLQKEAHLDIKISQLLDESAVLNLKGESLEEKSKLLERDKERWIQKESKSKETIASLNNDMTRLQMQVTELEESRNNLLQENQQLAEHASRLQLQVQNLERSISSAHSDDQKHASEHEDLNAQIEAASTLISKLITENTELVGKVNELFVKLHQQNVVADRLSSTAGSDAMVRMTNAAEPVSDTSENMSILTHELESPEVIEVKEERFGVINGHAVPAASTDSIGEIVQIPLDDYEVQDEESQVVESEGKDAVSLTDAPLIGAPFRLVSFVAKYVSGADLVNK</sequence>
<evidence type="ECO:0000256" key="1">
    <source>
        <dbReference type="SAM" id="Coils"/>
    </source>
</evidence>
<feature type="coiled-coil region" evidence="1">
    <location>
        <begin position="38"/>
        <end position="149"/>
    </location>
</feature>
<gene>
    <name evidence="2" type="ORF">LWI28_025536</name>
</gene>
<keyword evidence="3" id="KW-1185">Reference proteome</keyword>
<accession>A0AAD5NEQ4</accession>
<evidence type="ECO:0000313" key="3">
    <source>
        <dbReference type="Proteomes" id="UP001064489"/>
    </source>
</evidence>
<evidence type="ECO:0000313" key="2">
    <source>
        <dbReference type="EMBL" id="KAI9154382.1"/>
    </source>
</evidence>
<name>A0AAD5NEQ4_ACENE</name>
<dbReference type="Gene3D" id="1.20.5.340">
    <property type="match status" value="1"/>
</dbReference>
<proteinExistence type="predicted"/>
<organism evidence="2 3">
    <name type="scientific">Acer negundo</name>
    <name type="common">Box elder</name>
    <dbReference type="NCBI Taxonomy" id="4023"/>
    <lineage>
        <taxon>Eukaryota</taxon>
        <taxon>Viridiplantae</taxon>
        <taxon>Streptophyta</taxon>
        <taxon>Embryophyta</taxon>
        <taxon>Tracheophyta</taxon>
        <taxon>Spermatophyta</taxon>
        <taxon>Magnoliopsida</taxon>
        <taxon>eudicotyledons</taxon>
        <taxon>Gunneridae</taxon>
        <taxon>Pentapetalae</taxon>
        <taxon>rosids</taxon>
        <taxon>malvids</taxon>
        <taxon>Sapindales</taxon>
        <taxon>Sapindaceae</taxon>
        <taxon>Hippocastanoideae</taxon>
        <taxon>Acereae</taxon>
        <taxon>Acer</taxon>
    </lineage>
</organism>
<comment type="caution">
    <text evidence="2">The sequence shown here is derived from an EMBL/GenBank/DDBJ whole genome shotgun (WGS) entry which is preliminary data.</text>
</comment>
<reference evidence="2" key="2">
    <citation type="submission" date="2023-02" db="EMBL/GenBank/DDBJ databases">
        <authorList>
            <person name="Swenson N.G."/>
            <person name="Wegrzyn J.L."/>
            <person name="Mcevoy S.L."/>
        </authorList>
    </citation>
    <scope>NUCLEOTIDE SEQUENCE</scope>
    <source>
        <strain evidence="2">91603</strain>
        <tissue evidence="2">Leaf</tissue>
    </source>
</reference>
<dbReference type="AlphaFoldDB" id="A0AAD5NEQ4"/>
<dbReference type="EMBL" id="JAJSOW010000108">
    <property type="protein sequence ID" value="KAI9154382.1"/>
    <property type="molecule type" value="Genomic_DNA"/>
</dbReference>
<dbReference type="Proteomes" id="UP001064489">
    <property type="component" value="Chromosome 11"/>
</dbReference>
<reference evidence="2" key="1">
    <citation type="journal article" date="2022" name="Plant J.">
        <title>Strategies of tolerance reflected in two North American maple genomes.</title>
        <authorList>
            <person name="McEvoy S.L."/>
            <person name="Sezen U.U."/>
            <person name="Trouern-Trend A."/>
            <person name="McMahon S.M."/>
            <person name="Schaberg P.G."/>
            <person name="Yang J."/>
            <person name="Wegrzyn J.L."/>
            <person name="Swenson N.G."/>
        </authorList>
    </citation>
    <scope>NUCLEOTIDE SEQUENCE</scope>
    <source>
        <strain evidence="2">91603</strain>
    </source>
</reference>